<feature type="domain" description="Glycosyltransferase 2-like" evidence="1">
    <location>
        <begin position="8"/>
        <end position="108"/>
    </location>
</feature>
<dbReference type="Gene3D" id="3.90.550.10">
    <property type="entry name" value="Spore Coat Polysaccharide Biosynthesis Protein SpsA, Chain A"/>
    <property type="match status" value="1"/>
</dbReference>
<evidence type="ECO:0000313" key="2">
    <source>
        <dbReference type="EMBL" id="SLN74189.1"/>
    </source>
</evidence>
<dbReference type="OrthoDB" id="5291101at2"/>
<dbReference type="InterPro" id="IPR001173">
    <property type="entry name" value="Glyco_trans_2-like"/>
</dbReference>
<dbReference type="InterPro" id="IPR050834">
    <property type="entry name" value="Glycosyltransf_2"/>
</dbReference>
<dbReference type="CDD" id="cd06433">
    <property type="entry name" value="GT_2_WfgS_like"/>
    <property type="match status" value="1"/>
</dbReference>
<dbReference type="InterPro" id="IPR029044">
    <property type="entry name" value="Nucleotide-diphossugar_trans"/>
</dbReference>
<reference evidence="3" key="1">
    <citation type="submission" date="2017-03" db="EMBL/GenBank/DDBJ databases">
        <authorList>
            <person name="Rodrigo-Torres L."/>
            <person name="Arahal R.D."/>
            <person name="Lucena T."/>
        </authorList>
    </citation>
    <scope>NUCLEOTIDE SEQUENCE [LARGE SCALE GENOMIC DNA]</scope>
    <source>
        <strain evidence="3">CECT 8411</strain>
    </source>
</reference>
<dbReference type="PANTHER" id="PTHR43685">
    <property type="entry name" value="GLYCOSYLTRANSFERASE"/>
    <property type="match status" value="1"/>
</dbReference>
<keyword evidence="2" id="KW-0328">Glycosyltransferase</keyword>
<proteinExistence type="predicted"/>
<keyword evidence="3" id="KW-1185">Reference proteome</keyword>
<name>A0A1X7AA93_9RHOB</name>
<gene>
    <name evidence="2" type="primary">epsJ</name>
    <name evidence="2" type="ORF">RUM8411_03978</name>
</gene>
<dbReference type="RefSeq" id="WP_085824428.1">
    <property type="nucleotide sequence ID" value="NZ_FWFP01000014.1"/>
</dbReference>
<dbReference type="Proteomes" id="UP000193778">
    <property type="component" value="Unassembled WGS sequence"/>
</dbReference>
<protein>
    <submittedName>
        <fullName evidence="2">Putative glycosyltransferase EpsJ</fullName>
        <ecNumber evidence="2">2.4.-.-</ecNumber>
    </submittedName>
</protein>
<evidence type="ECO:0000259" key="1">
    <source>
        <dbReference type="Pfam" id="PF00535"/>
    </source>
</evidence>
<dbReference type="EC" id="2.4.-.-" evidence="2"/>
<sequence>MTDLPMISVVIPNLNCADFLERTIKSVLEQEYPNLDLILADGGSTDSSMDIVARYRDAFSHVISEPDTGQANALNKGFALSRGEVMGWINSDDKLMPGGLSVVGSLFALNKDIEWLTGRMTCIDEQDNLLSIRRPKVVSRARFLAGDYQWVQQESTYWRRSLWECAGAKFDESLKLAVDGELWLRFSRHAELLPVHAQIGAFRFREGQRSEAMEEYNAEMLEAIRCERRLESNADELMRSILDMPVALRNRSEAEGSFPDLSAVDPQPLKRLDMWKHGVMRIFHGI</sequence>
<dbReference type="EMBL" id="FWFP01000014">
    <property type="protein sequence ID" value="SLN74189.1"/>
    <property type="molecule type" value="Genomic_DNA"/>
</dbReference>
<keyword evidence="2" id="KW-0808">Transferase</keyword>
<organism evidence="2 3">
    <name type="scientific">Ruegeria meonggei</name>
    <dbReference type="NCBI Taxonomy" id="1446476"/>
    <lineage>
        <taxon>Bacteria</taxon>
        <taxon>Pseudomonadati</taxon>
        <taxon>Pseudomonadota</taxon>
        <taxon>Alphaproteobacteria</taxon>
        <taxon>Rhodobacterales</taxon>
        <taxon>Roseobacteraceae</taxon>
        <taxon>Ruegeria</taxon>
    </lineage>
</organism>
<dbReference type="PANTHER" id="PTHR43685:SF11">
    <property type="entry name" value="GLYCOSYLTRANSFERASE TAGX-RELATED"/>
    <property type="match status" value="1"/>
</dbReference>
<dbReference type="GO" id="GO:0016757">
    <property type="term" value="F:glycosyltransferase activity"/>
    <property type="evidence" value="ECO:0007669"/>
    <property type="project" value="UniProtKB-KW"/>
</dbReference>
<evidence type="ECO:0000313" key="3">
    <source>
        <dbReference type="Proteomes" id="UP000193778"/>
    </source>
</evidence>
<dbReference type="Pfam" id="PF00535">
    <property type="entry name" value="Glycos_transf_2"/>
    <property type="match status" value="1"/>
</dbReference>
<accession>A0A1X7AA93</accession>
<dbReference type="AlphaFoldDB" id="A0A1X7AA93"/>
<dbReference type="SUPFAM" id="SSF53448">
    <property type="entry name" value="Nucleotide-diphospho-sugar transferases"/>
    <property type="match status" value="1"/>
</dbReference>